<proteinExistence type="predicted"/>
<accession>A0A9D5C255</accession>
<sequence length="212" mass="23906">MCSQELTRDTVWLSQEFISEMVKKSKDLATEASKKADVIKIEALKRAEQIKTLTGDILIQSDPRWRLIRLIHKRISRGLFHAEINPRSPRMLLSRMCGRISMNGKQDMLLLFSRLLSYEKLYMEELHVNVAEQSSNDRLKENLAVVPASKGDVKETKLDSKASSSNAEHDLDVFLLGDLGSDDDDGPGISAVDDDGFDDDFVGSLSQFWDLC</sequence>
<comment type="caution">
    <text evidence="1">The sequence shown here is derived from an EMBL/GenBank/DDBJ whole genome shotgun (WGS) entry which is preliminary data.</text>
</comment>
<name>A0A9D5C255_9LILI</name>
<protein>
    <submittedName>
        <fullName evidence="1">Uncharacterized protein</fullName>
    </submittedName>
</protein>
<dbReference type="EMBL" id="JAGGNH010000008">
    <property type="protein sequence ID" value="KAJ0965331.1"/>
    <property type="molecule type" value="Genomic_DNA"/>
</dbReference>
<evidence type="ECO:0000313" key="1">
    <source>
        <dbReference type="EMBL" id="KAJ0965331.1"/>
    </source>
</evidence>
<keyword evidence="2" id="KW-1185">Reference proteome</keyword>
<dbReference type="AlphaFoldDB" id="A0A9D5C255"/>
<evidence type="ECO:0000313" key="2">
    <source>
        <dbReference type="Proteomes" id="UP001085076"/>
    </source>
</evidence>
<reference evidence="1" key="1">
    <citation type="submission" date="2021-03" db="EMBL/GenBank/DDBJ databases">
        <authorList>
            <person name="Li Z."/>
            <person name="Yang C."/>
        </authorList>
    </citation>
    <scope>NUCLEOTIDE SEQUENCE</scope>
    <source>
        <strain evidence="1">Dzin_1.0</strain>
        <tissue evidence="1">Leaf</tissue>
    </source>
</reference>
<reference evidence="1" key="2">
    <citation type="journal article" date="2022" name="Hortic Res">
        <title>The genome of Dioscorea zingiberensis sheds light on the biosynthesis, origin and evolution of the medicinally important diosgenin saponins.</title>
        <authorList>
            <person name="Li Y."/>
            <person name="Tan C."/>
            <person name="Li Z."/>
            <person name="Guo J."/>
            <person name="Li S."/>
            <person name="Chen X."/>
            <person name="Wang C."/>
            <person name="Dai X."/>
            <person name="Yang H."/>
            <person name="Song W."/>
            <person name="Hou L."/>
            <person name="Xu J."/>
            <person name="Tong Z."/>
            <person name="Xu A."/>
            <person name="Yuan X."/>
            <person name="Wang W."/>
            <person name="Yang Q."/>
            <person name="Chen L."/>
            <person name="Sun Z."/>
            <person name="Wang K."/>
            <person name="Pan B."/>
            <person name="Chen J."/>
            <person name="Bao Y."/>
            <person name="Liu F."/>
            <person name="Qi X."/>
            <person name="Gang D.R."/>
            <person name="Wen J."/>
            <person name="Li J."/>
        </authorList>
    </citation>
    <scope>NUCLEOTIDE SEQUENCE</scope>
    <source>
        <strain evidence="1">Dzin_1.0</strain>
    </source>
</reference>
<gene>
    <name evidence="1" type="ORF">J5N97_026469</name>
</gene>
<dbReference type="Proteomes" id="UP001085076">
    <property type="component" value="Miscellaneous, Linkage group lg08"/>
</dbReference>
<organism evidence="1 2">
    <name type="scientific">Dioscorea zingiberensis</name>
    <dbReference type="NCBI Taxonomy" id="325984"/>
    <lineage>
        <taxon>Eukaryota</taxon>
        <taxon>Viridiplantae</taxon>
        <taxon>Streptophyta</taxon>
        <taxon>Embryophyta</taxon>
        <taxon>Tracheophyta</taxon>
        <taxon>Spermatophyta</taxon>
        <taxon>Magnoliopsida</taxon>
        <taxon>Liliopsida</taxon>
        <taxon>Dioscoreales</taxon>
        <taxon>Dioscoreaceae</taxon>
        <taxon>Dioscorea</taxon>
    </lineage>
</organism>